<dbReference type="Proteomes" id="UP001164539">
    <property type="component" value="Chromosome 2"/>
</dbReference>
<evidence type="ECO:0000313" key="2">
    <source>
        <dbReference type="Proteomes" id="UP001164539"/>
    </source>
</evidence>
<dbReference type="EMBL" id="CM051395">
    <property type="protein sequence ID" value="KAJ4725817.1"/>
    <property type="molecule type" value="Genomic_DNA"/>
</dbReference>
<gene>
    <name evidence="1" type="ORF">OWV82_004632</name>
</gene>
<accession>A0ACC1YQU4</accession>
<reference evidence="1 2" key="1">
    <citation type="journal article" date="2023" name="Science">
        <title>Complex scaffold remodeling in plant triterpene biosynthesis.</title>
        <authorList>
            <person name="De La Pena R."/>
            <person name="Hodgson H."/>
            <person name="Liu J.C."/>
            <person name="Stephenson M.J."/>
            <person name="Martin A.C."/>
            <person name="Owen C."/>
            <person name="Harkess A."/>
            <person name="Leebens-Mack J."/>
            <person name="Jimenez L.E."/>
            <person name="Osbourn A."/>
            <person name="Sattely E.S."/>
        </authorList>
    </citation>
    <scope>NUCLEOTIDE SEQUENCE [LARGE SCALE GENOMIC DNA]</scope>
    <source>
        <strain evidence="2">cv. JPN11</strain>
        <tissue evidence="1">Leaf</tissue>
    </source>
</reference>
<sequence length="197" mass="23048">MDSCKVSLQSLCSKVNHGKNNHLQRFELDNDEASFNYVKDVLQLSGFIGNESLGKWYSLDQPLDPTLFKEIEAYLHQEVQSSDEFGGSSDHQLLFNLINEVLLEMYDKLFTYFPRTFSFNHHIRPMPKGHHVLEEVWARICWYLSFRSELDRSLDDIVAQDLSKGNGWMNHQFETECVALEMEELIFDELLDEVIFS</sequence>
<protein>
    <submittedName>
        <fullName evidence="1">Protein TRM32</fullName>
    </submittedName>
</protein>
<evidence type="ECO:0000313" key="1">
    <source>
        <dbReference type="EMBL" id="KAJ4725817.1"/>
    </source>
</evidence>
<comment type="caution">
    <text evidence="1">The sequence shown here is derived from an EMBL/GenBank/DDBJ whole genome shotgun (WGS) entry which is preliminary data.</text>
</comment>
<organism evidence="1 2">
    <name type="scientific">Melia azedarach</name>
    <name type="common">Chinaberry tree</name>
    <dbReference type="NCBI Taxonomy" id="155640"/>
    <lineage>
        <taxon>Eukaryota</taxon>
        <taxon>Viridiplantae</taxon>
        <taxon>Streptophyta</taxon>
        <taxon>Embryophyta</taxon>
        <taxon>Tracheophyta</taxon>
        <taxon>Spermatophyta</taxon>
        <taxon>Magnoliopsida</taxon>
        <taxon>eudicotyledons</taxon>
        <taxon>Gunneridae</taxon>
        <taxon>Pentapetalae</taxon>
        <taxon>rosids</taxon>
        <taxon>malvids</taxon>
        <taxon>Sapindales</taxon>
        <taxon>Meliaceae</taxon>
        <taxon>Melia</taxon>
    </lineage>
</organism>
<name>A0ACC1YQU4_MELAZ</name>
<proteinExistence type="predicted"/>
<keyword evidence="2" id="KW-1185">Reference proteome</keyword>